<evidence type="ECO:0000256" key="1">
    <source>
        <dbReference type="ARBA" id="ARBA00004162"/>
    </source>
</evidence>
<protein>
    <recommendedName>
        <fullName evidence="3">Sec translocon accessory complex subunit YajC</fullName>
    </recommendedName>
</protein>
<evidence type="ECO:0000256" key="3">
    <source>
        <dbReference type="ARBA" id="ARBA00014962"/>
    </source>
</evidence>
<keyword evidence="5" id="KW-1003">Cell membrane</keyword>
<comment type="subcellular location">
    <subcellularLocation>
        <location evidence="1">Cell membrane</location>
        <topology evidence="1">Single-pass membrane protein</topology>
    </subcellularLocation>
</comment>
<dbReference type="GO" id="GO:0005886">
    <property type="term" value="C:plasma membrane"/>
    <property type="evidence" value="ECO:0007669"/>
    <property type="project" value="UniProtKB-SubCell"/>
</dbReference>
<organism evidence="12 13">
    <name type="scientific">Porphyromonas loveana</name>
    <dbReference type="NCBI Taxonomy" id="1884669"/>
    <lineage>
        <taxon>Bacteria</taxon>
        <taxon>Pseudomonadati</taxon>
        <taxon>Bacteroidota</taxon>
        <taxon>Bacteroidia</taxon>
        <taxon>Bacteroidales</taxon>
        <taxon>Porphyromonadaceae</taxon>
        <taxon>Porphyromonas</taxon>
    </lineage>
</organism>
<proteinExistence type="inferred from homology"/>
<dbReference type="Proteomes" id="UP000245462">
    <property type="component" value="Unassembled WGS sequence"/>
</dbReference>
<evidence type="ECO:0000313" key="13">
    <source>
        <dbReference type="Proteomes" id="UP000245462"/>
    </source>
</evidence>
<dbReference type="RefSeq" id="WP_116679741.1">
    <property type="nucleotide sequence ID" value="NZ_JBGXZY010000059.1"/>
</dbReference>
<evidence type="ECO:0000256" key="7">
    <source>
        <dbReference type="ARBA" id="ARBA00022927"/>
    </source>
</evidence>
<reference evidence="12 13" key="1">
    <citation type="submission" date="2018-04" db="EMBL/GenBank/DDBJ databases">
        <title>Genomic Encyclopedia of Type Strains, Phase IV (KMG-IV): sequencing the most valuable type-strain genomes for metagenomic binning, comparative biology and taxonomic classification.</title>
        <authorList>
            <person name="Goeker M."/>
        </authorList>
    </citation>
    <scope>NUCLEOTIDE SEQUENCE [LARGE SCALE GENOMIC DNA]</scope>
    <source>
        <strain evidence="12 13">DSM 28520</strain>
    </source>
</reference>
<dbReference type="SMART" id="SM01323">
    <property type="entry name" value="YajC"/>
    <property type="match status" value="1"/>
</dbReference>
<dbReference type="NCBIfam" id="TIGR00739">
    <property type="entry name" value="yajC"/>
    <property type="match status" value="1"/>
</dbReference>
<keyword evidence="6 11" id="KW-0812">Transmembrane</keyword>
<evidence type="ECO:0000313" key="12">
    <source>
        <dbReference type="EMBL" id="PVZ08385.1"/>
    </source>
</evidence>
<dbReference type="AlphaFoldDB" id="A0A2U1F861"/>
<comment type="similarity">
    <text evidence="2">Belongs to the YajC family.</text>
</comment>
<dbReference type="GeneID" id="94551207"/>
<evidence type="ECO:0000256" key="10">
    <source>
        <dbReference type="ARBA" id="ARBA00023136"/>
    </source>
</evidence>
<keyword evidence="13" id="KW-1185">Reference proteome</keyword>
<comment type="caution">
    <text evidence="12">The sequence shown here is derived from an EMBL/GenBank/DDBJ whole genome shotgun (WGS) entry which is preliminary data.</text>
</comment>
<dbReference type="PANTHER" id="PTHR33909">
    <property type="entry name" value="SEC TRANSLOCON ACCESSORY COMPLEX SUBUNIT YAJC"/>
    <property type="match status" value="1"/>
</dbReference>
<evidence type="ECO:0000256" key="6">
    <source>
        <dbReference type="ARBA" id="ARBA00022692"/>
    </source>
</evidence>
<dbReference type="EMBL" id="QEKY01000013">
    <property type="protein sequence ID" value="PVZ08385.1"/>
    <property type="molecule type" value="Genomic_DNA"/>
</dbReference>
<keyword evidence="10 11" id="KW-0472">Membrane</keyword>
<dbReference type="Pfam" id="PF02699">
    <property type="entry name" value="YajC"/>
    <property type="match status" value="1"/>
</dbReference>
<evidence type="ECO:0000256" key="8">
    <source>
        <dbReference type="ARBA" id="ARBA00022989"/>
    </source>
</evidence>
<feature type="transmembrane region" description="Helical" evidence="11">
    <location>
        <begin position="20"/>
        <end position="39"/>
    </location>
</feature>
<keyword evidence="9" id="KW-0811">Translocation</keyword>
<gene>
    <name evidence="12" type="ORF">C7382_11338</name>
</gene>
<evidence type="ECO:0000256" key="4">
    <source>
        <dbReference type="ARBA" id="ARBA00022448"/>
    </source>
</evidence>
<keyword evidence="4" id="KW-0813">Transport</keyword>
<evidence type="ECO:0000256" key="9">
    <source>
        <dbReference type="ARBA" id="ARBA00023010"/>
    </source>
</evidence>
<dbReference type="OrthoDB" id="9800132at2"/>
<accession>A0A2U1F861</accession>
<sequence length="113" mass="12518">MDFIFLQAAPQGGGLFGGGSAQMILMLVLMVVIFYFFMIRPQQKRQKALQRQREALGKGDRIITAGGIHGTIREVREKDFLVEIANGVNIRIDKGSVYVSAQEAETDMAAKKD</sequence>
<evidence type="ECO:0000256" key="11">
    <source>
        <dbReference type="SAM" id="Phobius"/>
    </source>
</evidence>
<evidence type="ECO:0000256" key="2">
    <source>
        <dbReference type="ARBA" id="ARBA00006742"/>
    </source>
</evidence>
<keyword evidence="7" id="KW-0653">Protein transport</keyword>
<evidence type="ECO:0000256" key="5">
    <source>
        <dbReference type="ARBA" id="ARBA00022475"/>
    </source>
</evidence>
<name>A0A2U1F861_9PORP</name>
<dbReference type="InterPro" id="IPR003849">
    <property type="entry name" value="Preprotein_translocase_YajC"/>
</dbReference>
<keyword evidence="8 11" id="KW-1133">Transmembrane helix</keyword>
<dbReference type="PRINTS" id="PR01853">
    <property type="entry name" value="YAJCTRNLCASE"/>
</dbReference>
<dbReference type="PANTHER" id="PTHR33909:SF1">
    <property type="entry name" value="SEC TRANSLOCON ACCESSORY COMPLEX SUBUNIT YAJC"/>
    <property type="match status" value="1"/>
</dbReference>
<dbReference type="GO" id="GO:0015031">
    <property type="term" value="P:protein transport"/>
    <property type="evidence" value="ECO:0007669"/>
    <property type="project" value="UniProtKB-KW"/>
</dbReference>